<feature type="region of interest" description="Disordered" evidence="1">
    <location>
        <begin position="144"/>
        <end position="168"/>
    </location>
</feature>
<reference evidence="3 4" key="1">
    <citation type="submission" date="2016-11" db="EMBL/GenBank/DDBJ databases">
        <authorList>
            <person name="Jaros S."/>
            <person name="Januszkiewicz K."/>
            <person name="Wedrychowicz H."/>
        </authorList>
    </citation>
    <scope>NUCLEOTIDE SEQUENCE [LARGE SCALE GENOMIC DNA]</scope>
    <source>
        <strain evidence="3 4">DSM 14809</strain>
    </source>
</reference>
<dbReference type="RefSeq" id="WP_072918753.1">
    <property type="nucleotide sequence ID" value="NZ_FQYQ01000023.1"/>
</dbReference>
<keyword evidence="2" id="KW-0812">Transmembrane</keyword>
<feature type="transmembrane region" description="Helical" evidence="2">
    <location>
        <begin position="7"/>
        <end position="25"/>
    </location>
</feature>
<dbReference type="Gene3D" id="2.60.40.1080">
    <property type="match status" value="1"/>
</dbReference>
<dbReference type="AlphaFoldDB" id="A0A1M6JFM9"/>
<keyword evidence="2" id="KW-1133">Transmembrane helix</keyword>
<dbReference type="OrthoDB" id="9835682at2"/>
<evidence type="ECO:0000313" key="3">
    <source>
        <dbReference type="EMBL" id="SHJ45465.1"/>
    </source>
</evidence>
<gene>
    <name evidence="3" type="ORF">SAMN02745725_02587</name>
</gene>
<dbReference type="Proteomes" id="UP000184185">
    <property type="component" value="Unassembled WGS sequence"/>
</dbReference>
<keyword evidence="4" id="KW-1185">Reference proteome</keyword>
<feature type="region of interest" description="Disordered" evidence="1">
    <location>
        <begin position="33"/>
        <end position="54"/>
    </location>
</feature>
<accession>A0A1M6JFM9</accession>
<name>A0A1M6JFM9_PSEXY</name>
<evidence type="ECO:0000313" key="4">
    <source>
        <dbReference type="Proteomes" id="UP000184185"/>
    </source>
</evidence>
<evidence type="ECO:0000256" key="2">
    <source>
        <dbReference type="SAM" id="Phobius"/>
    </source>
</evidence>
<dbReference type="EMBL" id="FQYQ01000023">
    <property type="protein sequence ID" value="SHJ45465.1"/>
    <property type="molecule type" value="Genomic_DNA"/>
</dbReference>
<evidence type="ECO:0008006" key="5">
    <source>
        <dbReference type="Google" id="ProtNLM"/>
    </source>
</evidence>
<feature type="compositionally biased region" description="Low complexity" evidence="1">
    <location>
        <begin position="151"/>
        <end position="165"/>
    </location>
</feature>
<evidence type="ECO:0000256" key="1">
    <source>
        <dbReference type="SAM" id="MobiDB-lite"/>
    </source>
</evidence>
<proteinExistence type="predicted"/>
<keyword evidence="2" id="KW-0472">Membrane</keyword>
<protein>
    <recommendedName>
        <fullName evidence="5">Ig-like domain (Group 2)</fullName>
    </recommendedName>
</protein>
<sequence>MKNLKKYFVFAIATVIVAGAVFLITPSMNTFASDEGSEASPDSGQGGSGATQSDPALKLTSSAATVYVGGELQLKVSLEGISDPGNNLIQGVQWSVGDSSLLRIYNYGTTFWALALKPGTTDITASLDNSGTTLTAKCTVTVPVESSKQNASPSEQRSSSSSAASTTEVALPANITSADGKPLTMFSAVDGSNTLMTGSVGLIPSGAKLNAVEAAPTSQTYSVATAILGIWRPNAEVKKVYDFNVFSKQATAIKTLDGKVCMSLPMPADLVVPEGMVLKVYKFNDDGTITVCETLIDQGRVVWGTDSFGTFAFAVEKPAPVRARRR</sequence>
<organism evidence="3 4">
    <name type="scientific">Pseudobutyrivibrio xylanivorans DSM 14809</name>
    <dbReference type="NCBI Taxonomy" id="1123012"/>
    <lineage>
        <taxon>Bacteria</taxon>
        <taxon>Bacillati</taxon>
        <taxon>Bacillota</taxon>
        <taxon>Clostridia</taxon>
        <taxon>Lachnospirales</taxon>
        <taxon>Lachnospiraceae</taxon>
        <taxon>Pseudobutyrivibrio</taxon>
    </lineage>
</organism>